<gene>
    <name evidence="2" type="ORF">AKO1_008660</name>
</gene>
<name>A0AAW2ZDL2_9EUKA</name>
<keyword evidence="1" id="KW-0812">Transmembrane</keyword>
<keyword evidence="1" id="KW-1133">Transmembrane helix</keyword>
<evidence type="ECO:0008006" key="4">
    <source>
        <dbReference type="Google" id="ProtNLM"/>
    </source>
</evidence>
<evidence type="ECO:0000256" key="1">
    <source>
        <dbReference type="SAM" id="Phobius"/>
    </source>
</evidence>
<protein>
    <recommendedName>
        <fullName evidence="4">Transmembrane protein 18</fullName>
    </recommendedName>
</protein>
<feature type="transmembrane region" description="Helical" evidence="1">
    <location>
        <begin position="52"/>
        <end position="70"/>
    </location>
</feature>
<comment type="caution">
    <text evidence="2">The sequence shown here is derived from an EMBL/GenBank/DDBJ whole genome shotgun (WGS) entry which is preliminary data.</text>
</comment>
<dbReference type="AlphaFoldDB" id="A0AAW2ZDL2"/>
<dbReference type="Proteomes" id="UP001431209">
    <property type="component" value="Unassembled WGS sequence"/>
</dbReference>
<accession>A0AAW2ZDL2</accession>
<evidence type="ECO:0000313" key="3">
    <source>
        <dbReference type="Proteomes" id="UP001431209"/>
    </source>
</evidence>
<organism evidence="2 3">
    <name type="scientific">Acrasis kona</name>
    <dbReference type="NCBI Taxonomy" id="1008807"/>
    <lineage>
        <taxon>Eukaryota</taxon>
        <taxon>Discoba</taxon>
        <taxon>Heterolobosea</taxon>
        <taxon>Tetramitia</taxon>
        <taxon>Eutetramitia</taxon>
        <taxon>Acrasidae</taxon>
        <taxon>Acrasis</taxon>
    </lineage>
</organism>
<dbReference type="InterPro" id="IPR026721">
    <property type="entry name" value="TMEM18"/>
</dbReference>
<evidence type="ECO:0000313" key="2">
    <source>
        <dbReference type="EMBL" id="KAL0487520.1"/>
    </source>
</evidence>
<dbReference type="EMBL" id="JAOPGA020001347">
    <property type="protein sequence ID" value="KAL0487520.1"/>
    <property type="molecule type" value="Genomic_DNA"/>
</dbReference>
<feature type="non-terminal residue" evidence="2">
    <location>
        <position position="1"/>
    </location>
</feature>
<reference evidence="2 3" key="1">
    <citation type="submission" date="2024-03" db="EMBL/GenBank/DDBJ databases">
        <title>The Acrasis kona genome and developmental transcriptomes reveal deep origins of eukaryotic multicellular pathways.</title>
        <authorList>
            <person name="Sheikh S."/>
            <person name="Fu C.-J."/>
            <person name="Brown M.W."/>
            <person name="Baldauf S.L."/>
        </authorList>
    </citation>
    <scope>NUCLEOTIDE SEQUENCE [LARGE SCALE GENOMIC DNA]</scope>
    <source>
        <strain evidence="2 3">ATCC MYA-3509</strain>
    </source>
</reference>
<sequence length="166" mass="18847">DDIIAEVKEANQQLIDHFFNNVNTTTLSPSHVLNSIINQSKLFINAIDWSDQFLHALFAFHIVFLTIAVLTRKSQSIQAGLFIIILGIVYAAEAINKWGDQNWKTFSSQNYFDESGTFVTVLLSVPLLLIAVFMLCNLLFTTCNLMVAVKRKQIIRQRKAQQEAKN</sequence>
<proteinExistence type="predicted"/>
<keyword evidence="1" id="KW-0472">Membrane</keyword>
<feature type="transmembrane region" description="Helical" evidence="1">
    <location>
        <begin position="116"/>
        <end position="149"/>
    </location>
</feature>
<dbReference type="Pfam" id="PF14770">
    <property type="entry name" value="TMEM18"/>
    <property type="match status" value="1"/>
</dbReference>
<keyword evidence="3" id="KW-1185">Reference proteome</keyword>
<feature type="transmembrane region" description="Helical" evidence="1">
    <location>
        <begin position="77"/>
        <end position="96"/>
    </location>
</feature>